<gene>
    <name evidence="2" type="ORF">X975_01257</name>
</gene>
<feature type="non-terminal residue" evidence="2">
    <location>
        <position position="175"/>
    </location>
</feature>
<accession>A0A087TU69</accession>
<proteinExistence type="predicted"/>
<evidence type="ECO:0000256" key="1">
    <source>
        <dbReference type="SAM" id="Phobius"/>
    </source>
</evidence>
<dbReference type="EMBL" id="KK116744">
    <property type="protein sequence ID" value="KFM68658.1"/>
    <property type="molecule type" value="Genomic_DNA"/>
</dbReference>
<feature type="transmembrane region" description="Helical" evidence="1">
    <location>
        <begin position="50"/>
        <end position="72"/>
    </location>
</feature>
<organism evidence="2 3">
    <name type="scientific">Stegodyphus mimosarum</name>
    <name type="common">African social velvet spider</name>
    <dbReference type="NCBI Taxonomy" id="407821"/>
    <lineage>
        <taxon>Eukaryota</taxon>
        <taxon>Metazoa</taxon>
        <taxon>Ecdysozoa</taxon>
        <taxon>Arthropoda</taxon>
        <taxon>Chelicerata</taxon>
        <taxon>Arachnida</taxon>
        <taxon>Araneae</taxon>
        <taxon>Araneomorphae</taxon>
        <taxon>Entelegynae</taxon>
        <taxon>Eresoidea</taxon>
        <taxon>Eresidae</taxon>
        <taxon>Stegodyphus</taxon>
    </lineage>
</organism>
<dbReference type="AlphaFoldDB" id="A0A087TU69"/>
<dbReference type="Proteomes" id="UP000054359">
    <property type="component" value="Unassembled WGS sequence"/>
</dbReference>
<name>A0A087TU69_STEMI</name>
<keyword evidence="1" id="KW-1133">Transmembrane helix</keyword>
<protein>
    <submittedName>
        <fullName evidence="2">Uncharacterized protein</fullName>
    </submittedName>
</protein>
<sequence>MDISLQIKSSSKRLFEMLESREIYENESMKNWSTAASLIDSSIDPVYNQYIVIGVASFFSFVLFAIVGFIIIRWLKIPYKYDTGQNVETCAESDDEALLDDSDDELWPHFHSSQLQVKDPFQGQPSAFQNMPEYDCRSVDTEFEGSEELERILDSFPRDVMSQNSRTFRSNSLWR</sequence>
<keyword evidence="1" id="KW-0472">Membrane</keyword>
<reference evidence="2 3" key="1">
    <citation type="submission" date="2013-11" db="EMBL/GenBank/DDBJ databases">
        <title>Genome sequencing of Stegodyphus mimosarum.</title>
        <authorList>
            <person name="Bechsgaard J."/>
        </authorList>
    </citation>
    <scope>NUCLEOTIDE SEQUENCE [LARGE SCALE GENOMIC DNA]</scope>
</reference>
<keyword evidence="3" id="KW-1185">Reference proteome</keyword>
<keyword evidence="1" id="KW-0812">Transmembrane</keyword>
<evidence type="ECO:0000313" key="3">
    <source>
        <dbReference type="Proteomes" id="UP000054359"/>
    </source>
</evidence>
<evidence type="ECO:0000313" key="2">
    <source>
        <dbReference type="EMBL" id="KFM68658.1"/>
    </source>
</evidence>